<feature type="domain" description="Reverse transcriptase" evidence="1">
    <location>
        <begin position="101"/>
        <end position="341"/>
    </location>
</feature>
<keyword evidence="2" id="KW-0695">RNA-directed DNA polymerase</keyword>
<keyword evidence="3" id="KW-1185">Reference proteome</keyword>
<dbReference type="InterPro" id="IPR051083">
    <property type="entry name" value="GrpII_Intron_Splice-Mob/Def"/>
</dbReference>
<proteinExistence type="predicted"/>
<dbReference type="EMBL" id="JBIRWM010000023">
    <property type="protein sequence ID" value="MFI2161153.1"/>
    <property type="molecule type" value="Genomic_DNA"/>
</dbReference>
<dbReference type="Pfam" id="PF00078">
    <property type="entry name" value="RVT_1"/>
    <property type="match status" value="1"/>
</dbReference>
<evidence type="ECO:0000313" key="3">
    <source>
        <dbReference type="Proteomes" id="UP001611397"/>
    </source>
</evidence>
<dbReference type="PROSITE" id="PS50878">
    <property type="entry name" value="RT_POL"/>
    <property type="match status" value="1"/>
</dbReference>
<dbReference type="EC" id="2.7.7.49" evidence="2"/>
<dbReference type="PANTHER" id="PTHR34047">
    <property type="entry name" value="NUCLEAR INTRON MATURASE 1, MITOCHONDRIAL-RELATED"/>
    <property type="match status" value="1"/>
</dbReference>
<name>A0ABW7VIG9_STROI</name>
<reference evidence="2 3" key="1">
    <citation type="submission" date="2024-10" db="EMBL/GenBank/DDBJ databases">
        <title>The Natural Products Discovery Center: Release of the First 8490 Sequenced Strains for Exploring Actinobacteria Biosynthetic Diversity.</title>
        <authorList>
            <person name="Kalkreuter E."/>
            <person name="Kautsar S.A."/>
            <person name="Yang D."/>
            <person name="Bader C.D."/>
            <person name="Teijaro C.N."/>
            <person name="Fluegel L."/>
            <person name="Davis C.M."/>
            <person name="Simpson J.R."/>
            <person name="Lauterbach L."/>
            <person name="Steele A.D."/>
            <person name="Gui C."/>
            <person name="Meng S."/>
            <person name="Li G."/>
            <person name="Viehrig K."/>
            <person name="Ye F."/>
            <person name="Su P."/>
            <person name="Kiefer A.F."/>
            <person name="Nichols A."/>
            <person name="Cepeda A.J."/>
            <person name="Yan W."/>
            <person name="Fan B."/>
            <person name="Jiang Y."/>
            <person name="Adhikari A."/>
            <person name="Zheng C.-J."/>
            <person name="Schuster L."/>
            <person name="Cowan T.M."/>
            <person name="Smanski M.J."/>
            <person name="Chevrette M.G."/>
            <person name="De Carvalho L.P.S."/>
            <person name="Shen B."/>
        </authorList>
    </citation>
    <scope>NUCLEOTIDE SEQUENCE [LARGE SCALE GENOMIC DNA]</scope>
    <source>
        <strain evidence="2 3">NPDC020295</strain>
    </source>
</reference>
<dbReference type="NCBIfam" id="TIGR04416">
    <property type="entry name" value="group_II_RT_mat"/>
    <property type="match status" value="1"/>
</dbReference>
<dbReference type="InterPro" id="IPR043502">
    <property type="entry name" value="DNA/RNA_pol_sf"/>
</dbReference>
<dbReference type="GO" id="GO:0003964">
    <property type="term" value="F:RNA-directed DNA polymerase activity"/>
    <property type="evidence" value="ECO:0007669"/>
    <property type="project" value="UniProtKB-KW"/>
</dbReference>
<dbReference type="RefSeq" id="WP_341846314.1">
    <property type="nucleotide sequence ID" value="NZ_JBIRWM010000023.1"/>
</dbReference>
<evidence type="ECO:0000259" key="1">
    <source>
        <dbReference type="PROSITE" id="PS50878"/>
    </source>
</evidence>
<accession>A0ABW7VIG9</accession>
<dbReference type="InterPro" id="IPR030931">
    <property type="entry name" value="Group_II_RT_mat"/>
</dbReference>
<organism evidence="2 3">
    <name type="scientific">Streptomyces olivaceoviridis</name>
    <name type="common">Streptomyces corchorusii</name>
    <dbReference type="NCBI Taxonomy" id="1921"/>
    <lineage>
        <taxon>Bacteria</taxon>
        <taxon>Bacillati</taxon>
        <taxon>Actinomycetota</taxon>
        <taxon>Actinomycetes</taxon>
        <taxon>Kitasatosporales</taxon>
        <taxon>Streptomycetaceae</taxon>
        <taxon>Streptomyces</taxon>
    </lineage>
</organism>
<keyword evidence="2" id="KW-0548">Nucleotidyltransferase</keyword>
<dbReference type="InterPro" id="IPR000477">
    <property type="entry name" value="RT_dom"/>
</dbReference>
<gene>
    <name evidence="2" type="primary">ltrA</name>
    <name evidence="2" type="ORF">ACH49L_36700</name>
</gene>
<dbReference type="CDD" id="cd01651">
    <property type="entry name" value="RT_G2_intron"/>
    <property type="match status" value="1"/>
</dbReference>
<comment type="caution">
    <text evidence="2">The sequence shown here is derived from an EMBL/GenBank/DDBJ whole genome shotgun (WGS) entry which is preliminary data.</text>
</comment>
<dbReference type="Pfam" id="PF08388">
    <property type="entry name" value="GIIM"/>
    <property type="match status" value="1"/>
</dbReference>
<sequence length="467" mass="54195">MSLAGARLLARWCPAWRRRESGLRLSHGTGEGRHRYALTQFRGEGVPQAADTARGRVPMRRSKWEVKEAWEEVKANKGAPGVDGQCIDDFEKDLRSNLYKVWNRMSSGSYFPPPVRAVEIPKPHGGGTRMLGIPAVADRVAQTVVSRHLIRRVDPMFHPDSYGYRPGRSALTAVERCRERCWKRDWVVEFDITKFFDSVPWDLLVKAVEAHTDAVWVKLYVRRWLAAPLVMPDGSLLERERGTPQGAPVSPVLANLFLHYAFDTWMAREFPGVWFERYADDAVLHCVTERQARQVLAALRGRMVEVGLQLHPDKTRIVYCKDAFRRGSYEHTSFTFLGYTFRPRKNRNRHGKQFLSFEPAISRQALTRIGREVRSWQLHLRTGSSFADLARRINPVVGGWINYYGRFRSWELISFLMRINAYLVRWIRRKYKRLAGHRKALAKLGEIAQRYPRMFAHWRLTTAAYLI</sequence>
<dbReference type="SUPFAM" id="SSF56672">
    <property type="entry name" value="DNA/RNA polymerases"/>
    <property type="match status" value="1"/>
</dbReference>
<dbReference type="Proteomes" id="UP001611397">
    <property type="component" value="Unassembled WGS sequence"/>
</dbReference>
<keyword evidence="2" id="KW-0808">Transferase</keyword>
<protein>
    <submittedName>
        <fullName evidence="2">Group II intron reverse transcriptase/maturase</fullName>
        <ecNumber evidence="2">2.7.7.49</ecNumber>
    </submittedName>
</protein>
<evidence type="ECO:0000313" key="2">
    <source>
        <dbReference type="EMBL" id="MFI2161153.1"/>
    </source>
</evidence>
<dbReference type="InterPro" id="IPR013597">
    <property type="entry name" value="Mat_intron_G2"/>
</dbReference>
<dbReference type="PANTHER" id="PTHR34047:SF3">
    <property type="entry name" value="BLR2052 PROTEIN"/>
    <property type="match status" value="1"/>
</dbReference>